<feature type="region of interest" description="Disordered" evidence="1">
    <location>
        <begin position="678"/>
        <end position="711"/>
    </location>
</feature>
<dbReference type="EMBL" id="LAZR01000422">
    <property type="protein sequence ID" value="KKN69583.1"/>
    <property type="molecule type" value="Genomic_DNA"/>
</dbReference>
<reference evidence="2" key="1">
    <citation type="journal article" date="2015" name="Nature">
        <title>Complex archaea that bridge the gap between prokaryotes and eukaryotes.</title>
        <authorList>
            <person name="Spang A."/>
            <person name="Saw J.H."/>
            <person name="Jorgensen S.L."/>
            <person name="Zaremba-Niedzwiedzka K."/>
            <person name="Martijn J."/>
            <person name="Lind A.E."/>
            <person name="van Eijk R."/>
            <person name="Schleper C."/>
            <person name="Guy L."/>
            <person name="Ettema T.J."/>
        </authorList>
    </citation>
    <scope>NUCLEOTIDE SEQUENCE</scope>
</reference>
<feature type="compositionally biased region" description="Basic residues" evidence="1">
    <location>
        <begin position="678"/>
        <end position="691"/>
    </location>
</feature>
<name>A0A0F9VUZ8_9ZZZZ</name>
<organism evidence="2">
    <name type="scientific">marine sediment metagenome</name>
    <dbReference type="NCBI Taxonomy" id="412755"/>
    <lineage>
        <taxon>unclassified sequences</taxon>
        <taxon>metagenomes</taxon>
        <taxon>ecological metagenomes</taxon>
    </lineage>
</organism>
<accession>A0A0F9VUZ8</accession>
<comment type="caution">
    <text evidence="2">The sequence shown here is derived from an EMBL/GenBank/DDBJ whole genome shotgun (WGS) entry which is preliminary data.</text>
</comment>
<feature type="compositionally biased region" description="Basic residues" evidence="1">
    <location>
        <begin position="699"/>
        <end position="711"/>
    </location>
</feature>
<gene>
    <name evidence="2" type="ORF">LCGC14_0438860</name>
</gene>
<evidence type="ECO:0000256" key="1">
    <source>
        <dbReference type="SAM" id="MobiDB-lite"/>
    </source>
</evidence>
<sequence>MVRIVVGGDIVKDPRTGKVFGSVEEFVRRKGRPTFEKEFASLQRQKQERLNKSLQESKERTIKITADLRRQFNALNIRRDLSRNELFSLRRDLQKQIGFAERTGRNELANIRVGKFDEEKIIKVETPEIKRFGKEIFNPLLGAFVRPSDPSGQATGFIRVPTPDEQILIEEAERKGSFSGILETISKKEIELEKKLFGERIKGSPTREEQVTALKEGFPPVRVFEFGAEGFLKAGEFVTQSKAPPPARQLAKDVLEDVFIFATFSPFINSATAKKGSTEAKVTKTRTKKKVDKTKIDKLRDLREEIKTSSNDKVKSFIEKTVKEIETSKLTKVQKAERLRNLEIFVREARGQISIQDGKIVPIVKLEKLPVFKKVTKPTIVEVQIKVPKLIRLEKTKEILSATSIKNRLTVTKAKEKNKKRVEQAQKPLGQKYKEAQRRVSPLELFTISQEISQLTRQIGLSKNKQDSLSKQLLATKSLSAQKSLLKQMSALKSGQKLLSRQLSKQMSALKVAQKQVQRGRGIGKGIPRGRLLRRGRPFPIPFGGGLRRKAVKRLIETKKQGYNSFAKAKGKFKKLNKVPLTKTQARNLSAFIVDNSTSARGLIKRVAGKKALKPRTRIPVGYFSRTRKKYRTFKIVKGRRIPLKNEIIELRGKRIDTRGEKKGLSVARSLAKLRKLKPSPKIIKKSKRTSFKPDKSKIKSSKLIKTRRKK</sequence>
<evidence type="ECO:0000313" key="2">
    <source>
        <dbReference type="EMBL" id="KKN69583.1"/>
    </source>
</evidence>
<proteinExistence type="predicted"/>
<protein>
    <submittedName>
        <fullName evidence="2">Uncharacterized protein</fullName>
    </submittedName>
</protein>
<dbReference type="AlphaFoldDB" id="A0A0F9VUZ8"/>